<accession>D4D633</accession>
<feature type="non-terminal residue" evidence="1">
    <location>
        <position position="1"/>
    </location>
</feature>
<dbReference type="AlphaFoldDB" id="D4D633"/>
<organism evidence="1 2">
    <name type="scientific">Trichophyton verrucosum (strain HKI 0517)</name>
    <dbReference type="NCBI Taxonomy" id="663202"/>
    <lineage>
        <taxon>Eukaryota</taxon>
        <taxon>Fungi</taxon>
        <taxon>Dikarya</taxon>
        <taxon>Ascomycota</taxon>
        <taxon>Pezizomycotina</taxon>
        <taxon>Eurotiomycetes</taxon>
        <taxon>Eurotiomycetidae</taxon>
        <taxon>Onygenales</taxon>
        <taxon>Arthrodermataceae</taxon>
        <taxon>Trichophyton</taxon>
    </lineage>
</organism>
<dbReference type="RefSeq" id="XP_003023301.1">
    <property type="nucleotide sequence ID" value="XM_003023255.1"/>
</dbReference>
<proteinExistence type="predicted"/>
<name>D4D633_TRIVH</name>
<keyword evidence="2" id="KW-1185">Reference proteome</keyword>
<dbReference type="EMBL" id="ACYE01000132">
    <property type="protein sequence ID" value="EFE42683.1"/>
    <property type="molecule type" value="Genomic_DNA"/>
</dbReference>
<dbReference type="Proteomes" id="UP000008383">
    <property type="component" value="Unassembled WGS sequence"/>
</dbReference>
<dbReference type="GeneID" id="9583328"/>
<dbReference type="HOGENOM" id="CLU_1245083_0_0_1"/>
<dbReference type="OrthoDB" id="4482965at2759"/>
<evidence type="ECO:0000313" key="1">
    <source>
        <dbReference type="EMBL" id="EFE42683.1"/>
    </source>
</evidence>
<sequence>QTIPNMSSPSTSICGCENSASSLASSLPSKGSFDFSILASINKPLNDHWKLVEACKHPLHSHALVSAAIYISETIFSLCDAACISYGLFESGVAASIDNNKTLMTVYSNDDDTTPLSWKCSKSPMLLGKFALQGEEESLLARQIICGVLTNLSNLLREMGSLDKTSGSPSFYGRGDGQVGRILSSILSLLGKVSCE</sequence>
<dbReference type="KEGG" id="tve:TRV_02556"/>
<evidence type="ECO:0000313" key="2">
    <source>
        <dbReference type="Proteomes" id="UP000008383"/>
    </source>
</evidence>
<protein>
    <submittedName>
        <fullName evidence="1">Uncharacterized protein</fullName>
    </submittedName>
</protein>
<comment type="caution">
    <text evidence="1">The sequence shown here is derived from an EMBL/GenBank/DDBJ whole genome shotgun (WGS) entry which is preliminary data.</text>
</comment>
<gene>
    <name evidence="1" type="ORF">TRV_02556</name>
</gene>
<reference evidence="2" key="1">
    <citation type="journal article" date="2011" name="Genome Biol.">
        <title>Comparative and functional genomics provide insights into the pathogenicity of dermatophytic fungi.</title>
        <authorList>
            <person name="Burmester A."/>
            <person name="Shelest E."/>
            <person name="Gloeckner G."/>
            <person name="Heddergott C."/>
            <person name="Schindler S."/>
            <person name="Staib P."/>
            <person name="Heidel A."/>
            <person name="Felder M."/>
            <person name="Petzold A."/>
            <person name="Szafranski K."/>
            <person name="Feuermann M."/>
            <person name="Pedruzzi I."/>
            <person name="Priebe S."/>
            <person name="Groth M."/>
            <person name="Winkler R."/>
            <person name="Li W."/>
            <person name="Kniemeyer O."/>
            <person name="Schroeckh V."/>
            <person name="Hertweck C."/>
            <person name="Hube B."/>
            <person name="White T.C."/>
            <person name="Platzer M."/>
            <person name="Guthke R."/>
            <person name="Heitman J."/>
            <person name="Woestemeyer J."/>
            <person name="Zipfel P.F."/>
            <person name="Monod M."/>
            <person name="Brakhage A.A."/>
        </authorList>
    </citation>
    <scope>NUCLEOTIDE SEQUENCE [LARGE SCALE GENOMIC DNA]</scope>
    <source>
        <strain evidence="2">HKI 0517</strain>
    </source>
</reference>